<evidence type="ECO:0000256" key="1">
    <source>
        <dbReference type="SAM" id="Phobius"/>
    </source>
</evidence>
<accession>A0A660SLI6</accession>
<sequence length="133" mass="14538">IILISMIASFIAQLSKFFSYIIEYHKIDFVKLYNTGGMPSAHSSSVMAITTLIGITQGFYSPLFGVTFCFSFIVMYDAAGLRRAAGHQARALNTIIQKGEIDNIGKLVDQLGHTPFEVLMGIILGILTVGVFL</sequence>
<dbReference type="EMBL" id="QNBD01000084">
    <property type="protein sequence ID" value="RKX71583.1"/>
    <property type="molecule type" value="Genomic_DNA"/>
</dbReference>
<dbReference type="Proteomes" id="UP000271125">
    <property type="component" value="Unassembled WGS sequence"/>
</dbReference>
<keyword evidence="1" id="KW-1133">Transmembrane helix</keyword>
<feature type="non-terminal residue" evidence="2">
    <location>
        <position position="1"/>
    </location>
</feature>
<comment type="caution">
    <text evidence="2">The sequence shown here is derived from an EMBL/GenBank/DDBJ whole genome shotgun (WGS) entry which is preliminary data.</text>
</comment>
<protein>
    <submittedName>
        <fullName evidence="2">Divergent PAP2 family protein</fullName>
    </submittedName>
</protein>
<dbReference type="InterPro" id="IPR003832">
    <property type="entry name" value="DUF212"/>
</dbReference>
<dbReference type="PANTHER" id="PTHR31446:SF29">
    <property type="entry name" value="ACID PHOSPHATASE_VANADIUM-DEPENDENT HALOPEROXIDASE-RELATED PROTEIN"/>
    <property type="match status" value="1"/>
</dbReference>
<keyword evidence="1" id="KW-0472">Membrane</keyword>
<dbReference type="Pfam" id="PF02681">
    <property type="entry name" value="DUF212"/>
    <property type="match status" value="1"/>
</dbReference>
<feature type="transmembrane region" description="Helical" evidence="1">
    <location>
        <begin position="46"/>
        <end position="74"/>
    </location>
</feature>
<dbReference type="AlphaFoldDB" id="A0A660SLI6"/>
<organism evidence="2 3">
    <name type="scientific">candidate division TA06 bacterium</name>
    <dbReference type="NCBI Taxonomy" id="2250710"/>
    <lineage>
        <taxon>Bacteria</taxon>
        <taxon>Bacteria division TA06</taxon>
    </lineage>
</organism>
<evidence type="ECO:0000313" key="3">
    <source>
        <dbReference type="Proteomes" id="UP000271125"/>
    </source>
</evidence>
<proteinExistence type="predicted"/>
<name>A0A660SLI6_UNCT6</name>
<reference evidence="2 3" key="1">
    <citation type="submission" date="2018-06" db="EMBL/GenBank/DDBJ databases">
        <title>Extensive metabolic versatility and redundancy in microbially diverse, dynamic hydrothermal sediments.</title>
        <authorList>
            <person name="Dombrowski N."/>
            <person name="Teske A."/>
            <person name="Baker B.J."/>
        </authorList>
    </citation>
    <scope>NUCLEOTIDE SEQUENCE [LARGE SCALE GENOMIC DNA]</scope>
    <source>
        <strain evidence="2">B10_G13</strain>
    </source>
</reference>
<evidence type="ECO:0000313" key="2">
    <source>
        <dbReference type="EMBL" id="RKX71583.1"/>
    </source>
</evidence>
<gene>
    <name evidence="2" type="ORF">DRP43_02340</name>
</gene>
<dbReference type="PANTHER" id="PTHR31446">
    <property type="entry name" value="ACID PHOSPHATASE/VANADIUM-DEPENDENT HALOPEROXIDASE-RELATED PROTEIN"/>
    <property type="match status" value="1"/>
</dbReference>
<keyword evidence="1" id="KW-0812">Transmembrane</keyword>